<dbReference type="PANTHER" id="PTHR22753:SF14">
    <property type="entry name" value="MONOACYLGLYCEROL_DIACYLGLYCEROL O-ACYLTRANSFERASE"/>
    <property type="match status" value="1"/>
</dbReference>
<accession>A0A917FR05</accession>
<dbReference type="AlphaFoldDB" id="A0A917FR05"/>
<proteinExistence type="predicted"/>
<dbReference type="EMBL" id="BMCU01000001">
    <property type="protein sequence ID" value="GGF95801.1"/>
    <property type="molecule type" value="Genomic_DNA"/>
</dbReference>
<comment type="caution">
    <text evidence="3">The sequence shown here is derived from an EMBL/GenBank/DDBJ whole genome shotgun (WGS) entry which is preliminary data.</text>
</comment>
<evidence type="ECO:0000259" key="2">
    <source>
        <dbReference type="SMART" id="SM00563"/>
    </source>
</evidence>
<sequence>MAKVIPLRGNSASRRVGASDGRDRHPSTILRPDIAPDIAGVPTTPSGLVPTERRDTTADSVAASAVDAVRRTLIDGVAGTADFVRKRLAGDYEVDEFGYDEHFADNVWLPLLRPLFDKWFRVEVRGIENIPDVGGALVVSNHAGVVPLDGLMTSVAVHDHHPMHRPLRMLAADLVFELPLSGSLARRAGHTLACQPDAERLLRDDELVAVFPEGFKGIGKPFSERYKLQRFGRGGFVSAALRTQKPIIPCSIVGSEEIYPKIGDMTTLARILGLPYLPITPLFPAFGLLGAVPLPSKWYIEFGEPIATDTYDPSAADDPMELFEVTDHVRETIQQTLYRLLARRRNVFLG</sequence>
<dbReference type="Pfam" id="PF01553">
    <property type="entry name" value="Acyltransferase"/>
    <property type="match status" value="1"/>
</dbReference>
<keyword evidence="4" id="KW-1185">Reference proteome</keyword>
<dbReference type="Proteomes" id="UP000654257">
    <property type="component" value="Unassembled WGS sequence"/>
</dbReference>
<dbReference type="GO" id="GO:0016020">
    <property type="term" value="C:membrane"/>
    <property type="evidence" value="ECO:0007669"/>
    <property type="project" value="TreeGrafter"/>
</dbReference>
<evidence type="ECO:0000256" key="1">
    <source>
        <dbReference type="SAM" id="MobiDB-lite"/>
    </source>
</evidence>
<reference evidence="3" key="1">
    <citation type="journal article" date="2014" name="Int. J. Syst. Evol. Microbiol.">
        <title>Complete genome sequence of Corynebacterium casei LMG S-19264T (=DSM 44701T), isolated from a smear-ripened cheese.</title>
        <authorList>
            <consortium name="US DOE Joint Genome Institute (JGI-PGF)"/>
            <person name="Walter F."/>
            <person name="Albersmeier A."/>
            <person name="Kalinowski J."/>
            <person name="Ruckert C."/>
        </authorList>
    </citation>
    <scope>NUCLEOTIDE SEQUENCE</scope>
    <source>
        <strain evidence="3">CCM 7905</strain>
    </source>
</reference>
<feature type="region of interest" description="Disordered" evidence="1">
    <location>
        <begin position="1"/>
        <end position="27"/>
    </location>
</feature>
<dbReference type="InterPro" id="IPR002123">
    <property type="entry name" value="Plipid/glycerol_acylTrfase"/>
</dbReference>
<dbReference type="CDD" id="cd07987">
    <property type="entry name" value="LPLAT_MGAT-like"/>
    <property type="match status" value="1"/>
</dbReference>
<feature type="domain" description="Phospholipid/glycerol acyltransferase" evidence="2">
    <location>
        <begin position="136"/>
        <end position="255"/>
    </location>
</feature>
<protein>
    <submittedName>
        <fullName evidence="3">Acyltransferase</fullName>
    </submittedName>
</protein>
<dbReference type="SUPFAM" id="SSF69593">
    <property type="entry name" value="Glycerol-3-phosphate (1)-acyltransferase"/>
    <property type="match status" value="1"/>
</dbReference>
<gene>
    <name evidence="3" type="ORF">GCM10007304_07080</name>
</gene>
<organism evidence="3 4">
    <name type="scientific">Rhodococcoides trifolii</name>
    <dbReference type="NCBI Taxonomy" id="908250"/>
    <lineage>
        <taxon>Bacteria</taxon>
        <taxon>Bacillati</taxon>
        <taxon>Actinomycetota</taxon>
        <taxon>Actinomycetes</taxon>
        <taxon>Mycobacteriales</taxon>
        <taxon>Nocardiaceae</taxon>
        <taxon>Rhodococcoides</taxon>
    </lineage>
</organism>
<dbReference type="GO" id="GO:0016746">
    <property type="term" value="F:acyltransferase activity"/>
    <property type="evidence" value="ECO:0007669"/>
    <property type="project" value="UniProtKB-KW"/>
</dbReference>
<name>A0A917FR05_9NOCA</name>
<reference evidence="3" key="2">
    <citation type="submission" date="2020-09" db="EMBL/GenBank/DDBJ databases">
        <authorList>
            <person name="Sun Q."/>
            <person name="Sedlacek I."/>
        </authorList>
    </citation>
    <scope>NUCLEOTIDE SEQUENCE</scope>
    <source>
        <strain evidence="3">CCM 7905</strain>
    </source>
</reference>
<evidence type="ECO:0000313" key="3">
    <source>
        <dbReference type="EMBL" id="GGF95801.1"/>
    </source>
</evidence>
<keyword evidence="3" id="KW-0808">Transferase</keyword>
<keyword evidence="3" id="KW-0012">Acyltransferase</keyword>
<dbReference type="SMART" id="SM00563">
    <property type="entry name" value="PlsC"/>
    <property type="match status" value="1"/>
</dbReference>
<dbReference type="PANTHER" id="PTHR22753">
    <property type="entry name" value="TRANSMEMBRANE PROTEIN 68"/>
    <property type="match status" value="1"/>
</dbReference>
<evidence type="ECO:0000313" key="4">
    <source>
        <dbReference type="Proteomes" id="UP000654257"/>
    </source>
</evidence>